<reference evidence="4 5" key="1">
    <citation type="journal article" date="2018" name="J. Microbiol.">
        <title>Salicibibacter kimchii gen. nov., sp. nov., a moderately halophilic and alkalitolerant bacterium in the family Bacillaceae, isolated from kimchi.</title>
        <authorList>
            <person name="Jang J.Y."/>
            <person name="Oh Y.J."/>
            <person name="Lim S.K."/>
            <person name="Park H.K."/>
            <person name="Lee C."/>
            <person name="Kim J.Y."/>
            <person name="Lee M.A."/>
            <person name="Choi H.J."/>
        </authorList>
    </citation>
    <scope>NUCLEOTIDE SEQUENCE [LARGE SCALE GENOMIC DNA]</scope>
    <source>
        <strain evidence="4 5">NKC1-1</strain>
    </source>
</reference>
<evidence type="ECO:0000313" key="4">
    <source>
        <dbReference type="EMBL" id="AXF56268.1"/>
    </source>
</evidence>
<keyword evidence="2" id="KW-0378">Hydrolase</keyword>
<dbReference type="InterPro" id="IPR015797">
    <property type="entry name" value="NUDIX_hydrolase-like_dom_sf"/>
</dbReference>
<evidence type="ECO:0000259" key="3">
    <source>
        <dbReference type="PROSITE" id="PS51462"/>
    </source>
</evidence>
<dbReference type="PANTHER" id="PTHR43046:SF14">
    <property type="entry name" value="MUTT_NUDIX FAMILY PROTEIN"/>
    <property type="match status" value="1"/>
</dbReference>
<feature type="domain" description="Nudix hydrolase" evidence="3">
    <location>
        <begin position="1"/>
        <end position="132"/>
    </location>
</feature>
<dbReference type="InterPro" id="IPR020084">
    <property type="entry name" value="NUDIX_hydrolase_CS"/>
</dbReference>
<accession>A0A345BZ87</accession>
<evidence type="ECO:0000256" key="2">
    <source>
        <dbReference type="ARBA" id="ARBA00022801"/>
    </source>
</evidence>
<protein>
    <submittedName>
        <fullName evidence="4">8-oxo-dGTP diphosphatase</fullName>
    </submittedName>
</protein>
<comment type="cofactor">
    <cofactor evidence="1">
        <name>Mg(2+)</name>
        <dbReference type="ChEBI" id="CHEBI:18420"/>
    </cofactor>
</comment>
<dbReference type="GO" id="GO:0016787">
    <property type="term" value="F:hydrolase activity"/>
    <property type="evidence" value="ECO:0007669"/>
    <property type="project" value="UniProtKB-KW"/>
</dbReference>
<dbReference type="Proteomes" id="UP000252100">
    <property type="component" value="Chromosome"/>
</dbReference>
<dbReference type="EMBL" id="CP031092">
    <property type="protein sequence ID" value="AXF56268.1"/>
    <property type="molecule type" value="Genomic_DNA"/>
</dbReference>
<organism evidence="4 5">
    <name type="scientific">Salicibibacter kimchii</name>
    <dbReference type="NCBI Taxonomy" id="2099786"/>
    <lineage>
        <taxon>Bacteria</taxon>
        <taxon>Bacillati</taxon>
        <taxon>Bacillota</taxon>
        <taxon>Bacilli</taxon>
        <taxon>Bacillales</taxon>
        <taxon>Bacillaceae</taxon>
        <taxon>Salicibibacter</taxon>
    </lineage>
</organism>
<dbReference type="InterPro" id="IPR000086">
    <property type="entry name" value="NUDIX_hydrolase_dom"/>
</dbReference>
<dbReference type="Pfam" id="PF00293">
    <property type="entry name" value="NUDIX"/>
    <property type="match status" value="1"/>
</dbReference>
<evidence type="ECO:0000313" key="5">
    <source>
        <dbReference type="Proteomes" id="UP000252100"/>
    </source>
</evidence>
<keyword evidence="5" id="KW-1185">Reference proteome</keyword>
<dbReference type="KEGG" id="rue:DT065_09730"/>
<dbReference type="PROSITE" id="PS00893">
    <property type="entry name" value="NUDIX_BOX"/>
    <property type="match status" value="1"/>
</dbReference>
<name>A0A345BZ87_9BACI</name>
<dbReference type="PANTHER" id="PTHR43046">
    <property type="entry name" value="GDP-MANNOSE MANNOSYL HYDROLASE"/>
    <property type="match status" value="1"/>
</dbReference>
<sequence length="152" mass="17609">MRRVANCVLTHKDRVLLLQKPRRNWVVAPGGKMEGGETPLATVRREFMEETGLQLLNPQLRAVSTIVIQERYAKVSEWMMFSFFANNHHGEMLERSPEGKLFWEKKADVFSLPMALGDQDLFKHLLGKEGMLFSTFYYTPDYELLDAKLETV</sequence>
<dbReference type="Gene3D" id="3.90.79.10">
    <property type="entry name" value="Nucleoside Triphosphate Pyrophosphohydrolase"/>
    <property type="match status" value="1"/>
</dbReference>
<dbReference type="AlphaFoldDB" id="A0A345BZ87"/>
<dbReference type="RefSeq" id="WP_114372903.1">
    <property type="nucleotide sequence ID" value="NZ_CP031092.1"/>
</dbReference>
<evidence type="ECO:0000256" key="1">
    <source>
        <dbReference type="ARBA" id="ARBA00001946"/>
    </source>
</evidence>
<gene>
    <name evidence="4" type="ORF">DT065_09730</name>
</gene>
<dbReference type="PROSITE" id="PS51462">
    <property type="entry name" value="NUDIX"/>
    <property type="match status" value="1"/>
</dbReference>
<dbReference type="OrthoDB" id="9800186at2"/>
<proteinExistence type="predicted"/>
<dbReference type="SUPFAM" id="SSF55811">
    <property type="entry name" value="Nudix"/>
    <property type="match status" value="1"/>
</dbReference>